<dbReference type="RefSeq" id="WP_074199005.1">
    <property type="nucleotide sequence ID" value="NZ_FSQZ01000001.1"/>
</dbReference>
<reference evidence="3 4" key="1">
    <citation type="submission" date="2016-11" db="EMBL/GenBank/DDBJ databases">
        <authorList>
            <person name="Varghese N."/>
            <person name="Submissions S."/>
        </authorList>
    </citation>
    <scope>NUCLEOTIDE SEQUENCE [LARGE SCALE GENOMIC DNA]</scope>
    <source>
        <strain evidence="3 4">DSM 20664</strain>
    </source>
</reference>
<dbReference type="InterPro" id="IPR008532">
    <property type="entry name" value="NFACT_RNA-bd"/>
</dbReference>
<dbReference type="PANTHER" id="PTHR15239">
    <property type="entry name" value="NUCLEAR EXPORT MEDIATOR FACTOR NEMF"/>
    <property type="match status" value="1"/>
</dbReference>
<evidence type="ECO:0000259" key="2">
    <source>
        <dbReference type="Pfam" id="PF05670"/>
    </source>
</evidence>
<feature type="domain" description="NFACT RNA-binding" evidence="2">
    <location>
        <begin position="427"/>
        <end position="514"/>
    </location>
</feature>
<comment type="caution">
    <text evidence="3">The sequence shown here is derived from an EMBL/GenBank/DDBJ whole genome shotgun (WGS) entry which is preliminary data.</text>
</comment>
<evidence type="ECO:0000313" key="3">
    <source>
        <dbReference type="EMBL" id="SIN62573.1"/>
    </source>
</evidence>
<keyword evidence="1" id="KW-0175">Coiled coil</keyword>
<dbReference type="Gene3D" id="2.30.310.10">
    <property type="entry name" value="ibrinogen binding protein from staphylococcus aureus domain"/>
    <property type="match status" value="1"/>
</dbReference>
<dbReference type="PANTHER" id="PTHR15239:SF6">
    <property type="entry name" value="RIBOSOME QUALITY CONTROL COMPLEX SUBUNIT NEMF"/>
    <property type="match status" value="1"/>
</dbReference>
<keyword evidence="4" id="KW-1185">Reference proteome</keyword>
<evidence type="ECO:0000256" key="1">
    <source>
        <dbReference type="SAM" id="Coils"/>
    </source>
</evidence>
<evidence type="ECO:0000313" key="4">
    <source>
        <dbReference type="Proteomes" id="UP000185093"/>
    </source>
</evidence>
<name>A0ABY1JAY4_9BACT</name>
<feature type="coiled-coil region" evidence="1">
    <location>
        <begin position="359"/>
        <end position="386"/>
    </location>
</feature>
<dbReference type="Proteomes" id="UP000185093">
    <property type="component" value="Unassembled WGS sequence"/>
</dbReference>
<accession>A0ABY1JAY4</accession>
<dbReference type="Pfam" id="PF05670">
    <property type="entry name" value="NFACT-R_1"/>
    <property type="match status" value="1"/>
</dbReference>
<proteinExistence type="predicted"/>
<gene>
    <name evidence="3" type="ORF">SAMN05444368_0193</name>
</gene>
<organism evidence="3 4">
    <name type="scientific">Acetomicrobium flavidum</name>
    <dbReference type="NCBI Taxonomy" id="49896"/>
    <lineage>
        <taxon>Bacteria</taxon>
        <taxon>Thermotogati</taxon>
        <taxon>Synergistota</taxon>
        <taxon>Synergistia</taxon>
        <taxon>Synergistales</taxon>
        <taxon>Acetomicrobiaceae</taxon>
        <taxon>Acetomicrobium</taxon>
    </lineage>
</organism>
<dbReference type="Pfam" id="PF05833">
    <property type="entry name" value="NFACT_N"/>
    <property type="match status" value="1"/>
</dbReference>
<dbReference type="InterPro" id="IPR051608">
    <property type="entry name" value="RQC_Subunit_NEMF"/>
</dbReference>
<sequence>MRYGPELVLGWILDVNEHYKGKKIVRCEAGPEWLAIQLSQNGDWLWFSWDSQCCGMCLADKRETDTLKELKDKTHPIFGAIKSHLVGGFLVNAFQINRDRVVAFEFSRPLGAGVDVSRFLIFEATGRQANLLLLDDRQRIIEAAKHVHPEINRYRSLLPGLFYSPPPPFEGPDVDSFIMNDVTNLSGYKGIGRPLADFLLKKWETQMFDLEPCLKRLYSSSLQELICQEIDDYLTVFPARVSEEAKTFSSPLKASKELLWHYFEQEKKKMLDLIYKSIDSERRRIRDKIKGLSDLLSKVEEAEKWNHYGTLLISYAHEVKEGASSVCLRSWDEHYGKVKIELDPSLSAIDNAKKYFKLAKKYQRNKEVLLKELNKLKNSLNELDEYREFISLLTDVSDVKKIFDDFYRHDEGANAKRKGKYVPPCRRFDLKDGFIVYVGLNAKANRYVTFEVASPEDLWFHAKDVPGSHVILKLQGKPSNDKLIEFAASVAVYYSKAHEASYHVVDYTQRKHVKALPKAGPGHVTYSEFASIRVSPSLWIELLEELQ</sequence>
<protein>
    <submittedName>
        <fullName evidence="3">Predicted component of the ribosome quality control (RQC) complex, YloA/Tae2 family, contains fibronectin-binding (FbpA) and DUF814 domains</fullName>
    </submittedName>
</protein>
<dbReference type="EMBL" id="FSQZ01000001">
    <property type="protein sequence ID" value="SIN62573.1"/>
    <property type="molecule type" value="Genomic_DNA"/>
</dbReference>